<dbReference type="GO" id="GO:0019005">
    <property type="term" value="C:SCF ubiquitin ligase complex"/>
    <property type="evidence" value="ECO:0007669"/>
    <property type="project" value="TreeGrafter"/>
</dbReference>
<dbReference type="PANTHER" id="PTHR12874:SF29">
    <property type="entry name" value="F-BOX ONLY PROTEIN 9"/>
    <property type="match status" value="1"/>
</dbReference>
<dbReference type="InterPro" id="IPR036047">
    <property type="entry name" value="F-box-like_dom_sf"/>
</dbReference>
<dbReference type="Gene3D" id="1.20.1280.50">
    <property type="match status" value="1"/>
</dbReference>
<dbReference type="Pfam" id="PF19270">
    <property type="entry name" value="FBO_C"/>
    <property type="match status" value="1"/>
</dbReference>
<dbReference type="AlphaFoldDB" id="A0A4V3SD03"/>
<sequence>MSGGSASGLTTEDSDTTDDEDSESSTVATSTTEQNAGKFYQDLRNKVEKKCLTIRNPDHWATGDGFDDPQAEVLDPEDEPHKQTHISALPHELLLRIFRWAVGSHLDTKILGRLARVCRGFYLLACDPSIWRSICLRLWPRLLDHHTHGVRGEQLTATVPLHYGYKDWRDMAIHRPHVLLDGCYLCRITYVRPGEALSGIYRPMHLVVYYRGIRFYPDGHVNMLTSYHAPNAVVAALGKPFAITQRDASALPTGTEADSSGIVQDSLSASGGGLLQGTYVLVDPDLIVCTLFRPRNKEKLHPFRRRRQAQLLNSEQQVTYNIGTLGNRTVYAKLIFLGSSITTCFGFCVCVLIRMLSPVFCYTQRFKLSSSKKRLHNVLHWDSYTIRQLNTTTQTDQLITLNVFSDQFPECRFSPVRSYVSTVAPEPL</sequence>
<keyword evidence="3" id="KW-1133">Transmembrane helix</keyword>
<feature type="transmembrane region" description="Helical" evidence="3">
    <location>
        <begin position="334"/>
        <end position="357"/>
    </location>
</feature>
<evidence type="ECO:0000256" key="2">
    <source>
        <dbReference type="SAM" id="MobiDB-lite"/>
    </source>
</evidence>
<evidence type="ECO:0000313" key="5">
    <source>
        <dbReference type="EMBL" id="TGZ58784.1"/>
    </source>
</evidence>
<evidence type="ECO:0000313" key="6">
    <source>
        <dbReference type="Proteomes" id="UP000308267"/>
    </source>
</evidence>
<keyword evidence="1" id="KW-0833">Ubl conjugation pathway</keyword>
<dbReference type="EMBL" id="SJOL01009133">
    <property type="protein sequence ID" value="TGZ58784.1"/>
    <property type="molecule type" value="Genomic_DNA"/>
</dbReference>
<feature type="region of interest" description="Disordered" evidence="2">
    <location>
        <begin position="1"/>
        <end position="40"/>
    </location>
</feature>
<gene>
    <name evidence="5" type="ORF">CRM22_009449</name>
</gene>
<dbReference type="GO" id="GO:0031146">
    <property type="term" value="P:SCF-dependent proteasomal ubiquitin-dependent protein catabolic process"/>
    <property type="evidence" value="ECO:0007669"/>
    <property type="project" value="TreeGrafter"/>
</dbReference>
<dbReference type="Proteomes" id="UP000308267">
    <property type="component" value="Unassembled WGS sequence"/>
</dbReference>
<dbReference type="GO" id="GO:0005737">
    <property type="term" value="C:cytoplasm"/>
    <property type="evidence" value="ECO:0007669"/>
    <property type="project" value="TreeGrafter"/>
</dbReference>
<dbReference type="STRING" id="147828.A0A4V3SD03"/>
<dbReference type="InterPro" id="IPR045464">
    <property type="entry name" value="Hrt3/FBXO9_C"/>
</dbReference>
<evidence type="ECO:0000259" key="4">
    <source>
        <dbReference type="PROSITE" id="PS50181"/>
    </source>
</evidence>
<dbReference type="OrthoDB" id="2117972at2759"/>
<evidence type="ECO:0000256" key="1">
    <source>
        <dbReference type="ARBA" id="ARBA00022786"/>
    </source>
</evidence>
<keyword evidence="3" id="KW-0472">Membrane</keyword>
<keyword evidence="3" id="KW-0812">Transmembrane</keyword>
<dbReference type="Pfam" id="PF12937">
    <property type="entry name" value="F-box-like"/>
    <property type="match status" value="1"/>
</dbReference>
<feature type="domain" description="F-box" evidence="4">
    <location>
        <begin position="83"/>
        <end position="134"/>
    </location>
</feature>
<dbReference type="PANTHER" id="PTHR12874">
    <property type="entry name" value="F-BOX ONLY PROTEIN 48-RELATED"/>
    <property type="match status" value="1"/>
</dbReference>
<feature type="compositionally biased region" description="Acidic residues" evidence="2">
    <location>
        <begin position="12"/>
        <end position="23"/>
    </location>
</feature>
<reference evidence="5 6" key="1">
    <citation type="journal article" date="2019" name="BMC Genomics">
        <title>New insights from Opisthorchis felineus genome: update on genomics of the epidemiologically important liver flukes.</title>
        <authorList>
            <person name="Ershov N.I."/>
            <person name="Mordvinov V.A."/>
            <person name="Prokhortchouk E.B."/>
            <person name="Pakharukova M.Y."/>
            <person name="Gunbin K.V."/>
            <person name="Ustyantsev K."/>
            <person name="Genaev M.A."/>
            <person name="Blinov A.G."/>
            <person name="Mazur A."/>
            <person name="Boulygina E."/>
            <person name="Tsygankova S."/>
            <person name="Khrameeva E."/>
            <person name="Chekanov N."/>
            <person name="Fan G."/>
            <person name="Xiao A."/>
            <person name="Zhang H."/>
            <person name="Xu X."/>
            <person name="Yang H."/>
            <person name="Solovyev V."/>
            <person name="Lee S.M."/>
            <person name="Liu X."/>
            <person name="Afonnikov D.A."/>
            <person name="Skryabin K.G."/>
        </authorList>
    </citation>
    <scope>NUCLEOTIDE SEQUENCE [LARGE SCALE GENOMIC DNA]</scope>
    <source>
        <strain evidence="5">AK-0245</strain>
        <tissue evidence="5">Whole organism</tissue>
    </source>
</reference>
<proteinExistence type="predicted"/>
<dbReference type="SUPFAM" id="SSF81383">
    <property type="entry name" value="F-box domain"/>
    <property type="match status" value="1"/>
</dbReference>
<keyword evidence="6" id="KW-1185">Reference proteome</keyword>
<feature type="compositionally biased region" description="Low complexity" evidence="2">
    <location>
        <begin position="24"/>
        <end position="33"/>
    </location>
</feature>
<evidence type="ECO:0000256" key="3">
    <source>
        <dbReference type="SAM" id="Phobius"/>
    </source>
</evidence>
<protein>
    <recommendedName>
        <fullName evidence="4">F-box domain-containing protein</fullName>
    </recommendedName>
</protein>
<name>A0A4V3SD03_OPIFE</name>
<dbReference type="CDD" id="cd22089">
    <property type="entry name" value="F-box_FBXO9"/>
    <property type="match status" value="1"/>
</dbReference>
<dbReference type="PROSITE" id="PS50181">
    <property type="entry name" value="FBOX"/>
    <property type="match status" value="1"/>
</dbReference>
<comment type="caution">
    <text evidence="5">The sequence shown here is derived from an EMBL/GenBank/DDBJ whole genome shotgun (WGS) entry which is preliminary data.</text>
</comment>
<accession>A0A4V3SD03</accession>
<organism evidence="5 6">
    <name type="scientific">Opisthorchis felineus</name>
    <dbReference type="NCBI Taxonomy" id="147828"/>
    <lineage>
        <taxon>Eukaryota</taxon>
        <taxon>Metazoa</taxon>
        <taxon>Spiralia</taxon>
        <taxon>Lophotrochozoa</taxon>
        <taxon>Platyhelminthes</taxon>
        <taxon>Trematoda</taxon>
        <taxon>Digenea</taxon>
        <taxon>Opisthorchiida</taxon>
        <taxon>Opisthorchiata</taxon>
        <taxon>Opisthorchiidae</taxon>
        <taxon>Opisthorchis</taxon>
    </lineage>
</organism>
<dbReference type="InterPro" id="IPR001810">
    <property type="entry name" value="F-box_dom"/>
</dbReference>